<proteinExistence type="predicted"/>
<comment type="caution">
    <text evidence="1">The sequence shown here is derived from an EMBL/GenBank/DDBJ whole genome shotgun (WGS) entry which is preliminary data.</text>
</comment>
<reference evidence="1" key="2">
    <citation type="journal article" date="2021" name="Microbiome">
        <title>Successional dynamics and alternative stable states in a saline activated sludge microbial community over 9 years.</title>
        <authorList>
            <person name="Wang Y."/>
            <person name="Ye J."/>
            <person name="Ju F."/>
            <person name="Liu L."/>
            <person name="Boyd J.A."/>
            <person name="Deng Y."/>
            <person name="Parks D.H."/>
            <person name="Jiang X."/>
            <person name="Yin X."/>
            <person name="Woodcroft B.J."/>
            <person name="Tyson G.W."/>
            <person name="Hugenholtz P."/>
            <person name="Polz M.F."/>
            <person name="Zhang T."/>
        </authorList>
    </citation>
    <scope>NUCLEOTIDE SEQUENCE</scope>
    <source>
        <strain evidence="1">HKST-UBA80</strain>
    </source>
</reference>
<reference evidence="1" key="1">
    <citation type="submission" date="2020-04" db="EMBL/GenBank/DDBJ databases">
        <authorList>
            <person name="Zhang T."/>
        </authorList>
    </citation>
    <scope>NUCLEOTIDE SEQUENCE</scope>
    <source>
        <strain evidence="1">HKST-UBA80</strain>
    </source>
</reference>
<protein>
    <submittedName>
        <fullName evidence="1">Uncharacterized protein</fullName>
    </submittedName>
</protein>
<evidence type="ECO:0000313" key="1">
    <source>
        <dbReference type="EMBL" id="MCA9301865.1"/>
    </source>
</evidence>
<dbReference type="EMBL" id="JAGQNY010000002">
    <property type="protein sequence ID" value="MCA9301865.1"/>
    <property type="molecule type" value="Genomic_DNA"/>
</dbReference>
<accession>A0A955IWU5</accession>
<dbReference type="AlphaFoldDB" id="A0A955IWU5"/>
<sequence length="190" mass="20576">MPNTGTYGQEGRKRWERARGGSNLAGAAQEEMHTAKLAGEEQRKVLAELSSELFSAIASQTGAAKMSESERIQYLKPADEIGTLPITIVLVKHTIGDGREITAVGYVKTPTNTGLGRQAELQPDLSIAIVRGDHETPLPIYGLFPEQVNNTSNALDREVCARAKFRGSKLVLTEEGVQIAIDVLRGTPQH</sequence>
<dbReference type="Proteomes" id="UP000714817">
    <property type="component" value="Unassembled WGS sequence"/>
</dbReference>
<name>A0A955IWU5_UNCKA</name>
<evidence type="ECO:0000313" key="2">
    <source>
        <dbReference type="Proteomes" id="UP000714817"/>
    </source>
</evidence>
<gene>
    <name evidence="1" type="ORF">KDA10_00670</name>
</gene>
<organism evidence="1 2">
    <name type="scientific">candidate division WWE3 bacterium</name>
    <dbReference type="NCBI Taxonomy" id="2053526"/>
    <lineage>
        <taxon>Bacteria</taxon>
        <taxon>Katanobacteria</taxon>
    </lineage>
</organism>